<evidence type="ECO:0000256" key="4">
    <source>
        <dbReference type="ARBA" id="ARBA00023163"/>
    </source>
</evidence>
<dbReference type="Pfam" id="PF04844">
    <property type="entry name" value="Ovate"/>
    <property type="match status" value="1"/>
</dbReference>
<feature type="region of interest" description="Disordered" evidence="7">
    <location>
        <begin position="18"/>
        <end position="88"/>
    </location>
</feature>
<dbReference type="EMBL" id="CP136894">
    <property type="protein sequence ID" value="WOL06852.1"/>
    <property type="molecule type" value="Genomic_DNA"/>
</dbReference>
<organism evidence="9 10">
    <name type="scientific">Canna indica</name>
    <name type="common">Indian-shot</name>
    <dbReference type="NCBI Taxonomy" id="4628"/>
    <lineage>
        <taxon>Eukaryota</taxon>
        <taxon>Viridiplantae</taxon>
        <taxon>Streptophyta</taxon>
        <taxon>Embryophyta</taxon>
        <taxon>Tracheophyta</taxon>
        <taxon>Spermatophyta</taxon>
        <taxon>Magnoliopsida</taxon>
        <taxon>Liliopsida</taxon>
        <taxon>Zingiberales</taxon>
        <taxon>Cannaceae</taxon>
        <taxon>Canna</taxon>
    </lineage>
</organism>
<feature type="domain" description="OVATE" evidence="8">
    <location>
        <begin position="157"/>
        <end position="216"/>
    </location>
</feature>
<evidence type="ECO:0000259" key="8">
    <source>
        <dbReference type="PROSITE" id="PS51754"/>
    </source>
</evidence>
<evidence type="ECO:0000256" key="5">
    <source>
        <dbReference type="ARBA" id="ARBA00023242"/>
    </source>
</evidence>
<dbReference type="InterPro" id="IPR025830">
    <property type="entry name" value="DNA_bnd_dom_ovate"/>
</dbReference>
<keyword evidence="2 6" id="KW-0678">Repressor</keyword>
<dbReference type="InterPro" id="IPR038933">
    <property type="entry name" value="Ovate"/>
</dbReference>
<evidence type="ECO:0000256" key="2">
    <source>
        <dbReference type="ARBA" id="ARBA00022491"/>
    </source>
</evidence>
<dbReference type="Proteomes" id="UP001327560">
    <property type="component" value="Chromosome 5"/>
</dbReference>
<keyword evidence="5 6" id="KW-0539">Nucleus</keyword>
<dbReference type="GO" id="GO:0003677">
    <property type="term" value="F:DNA binding"/>
    <property type="evidence" value="ECO:0007669"/>
    <property type="project" value="InterPro"/>
</dbReference>
<dbReference type="InterPro" id="IPR006458">
    <property type="entry name" value="Ovate_C"/>
</dbReference>
<evidence type="ECO:0000256" key="1">
    <source>
        <dbReference type="ARBA" id="ARBA00004123"/>
    </source>
</evidence>
<gene>
    <name evidence="9" type="ORF">Cni_G15586</name>
</gene>
<reference evidence="9 10" key="1">
    <citation type="submission" date="2023-10" db="EMBL/GenBank/DDBJ databases">
        <title>Chromosome-scale genome assembly provides insights into flower coloration mechanisms of Canna indica.</title>
        <authorList>
            <person name="Li C."/>
        </authorList>
    </citation>
    <scope>NUCLEOTIDE SEQUENCE [LARGE SCALE GENOMIC DNA]</scope>
    <source>
        <tissue evidence="9">Flower</tissue>
    </source>
</reference>
<keyword evidence="3 6" id="KW-0805">Transcription regulation</keyword>
<accession>A0AAQ3KE27</accession>
<feature type="compositionally biased region" description="Low complexity" evidence="7">
    <location>
        <begin position="121"/>
        <end position="133"/>
    </location>
</feature>
<evidence type="ECO:0000313" key="9">
    <source>
        <dbReference type="EMBL" id="WOL06852.1"/>
    </source>
</evidence>
<dbReference type="GO" id="GO:0005634">
    <property type="term" value="C:nucleus"/>
    <property type="evidence" value="ECO:0007669"/>
    <property type="project" value="UniProtKB-SubCell"/>
</dbReference>
<evidence type="ECO:0000256" key="6">
    <source>
        <dbReference type="RuleBase" id="RU367028"/>
    </source>
</evidence>
<dbReference type="PROSITE" id="PS51754">
    <property type="entry name" value="OVATE"/>
    <property type="match status" value="1"/>
</dbReference>
<sequence length="221" mass="24575">MASHRIKLSKLIPTSWFHKQSDESTARRRRRRRSQSDEISSAAAAAAAPIPKQRAETKLPLSPINPKASDTHFPAAAGLPKPRKRKPRPCVAVSSLSCSFGRTLSSACQPQRAAAQDLPEASPSPMAMSATSTKPLPRRSWRPRKEKRAARDQNVVVVKASANPAREFMESMAEMIVENEICEAEGMEELLACYLTLNSEEYHDVIIEVFERIWRVLADAN</sequence>
<dbReference type="PANTHER" id="PTHR33057">
    <property type="entry name" value="TRANSCRIPTION REPRESSOR OFP7-RELATED"/>
    <property type="match status" value="1"/>
</dbReference>
<comment type="subcellular location">
    <subcellularLocation>
        <location evidence="1 6">Nucleus</location>
    </subcellularLocation>
</comment>
<name>A0AAQ3KE27_9LILI</name>
<protein>
    <recommendedName>
        <fullName evidence="6">Transcription repressor</fullName>
    </recommendedName>
    <alternativeName>
        <fullName evidence="6">Ovate family protein</fullName>
    </alternativeName>
</protein>
<dbReference type="GO" id="GO:0045892">
    <property type="term" value="P:negative regulation of DNA-templated transcription"/>
    <property type="evidence" value="ECO:0007669"/>
    <property type="project" value="UniProtKB-UniRule"/>
</dbReference>
<keyword evidence="4 6" id="KW-0804">Transcription</keyword>
<evidence type="ECO:0000256" key="3">
    <source>
        <dbReference type="ARBA" id="ARBA00023015"/>
    </source>
</evidence>
<feature type="compositionally biased region" description="Basic residues" evidence="7">
    <location>
        <begin position="136"/>
        <end position="148"/>
    </location>
</feature>
<evidence type="ECO:0000256" key="7">
    <source>
        <dbReference type="SAM" id="MobiDB-lite"/>
    </source>
</evidence>
<evidence type="ECO:0000313" key="10">
    <source>
        <dbReference type="Proteomes" id="UP001327560"/>
    </source>
</evidence>
<dbReference type="NCBIfam" id="TIGR01568">
    <property type="entry name" value="A_thal_3678"/>
    <property type="match status" value="1"/>
</dbReference>
<comment type="function">
    <text evidence="6">Transcriptional repressor that regulates multiple aspects of plant growth and development.</text>
</comment>
<dbReference type="AlphaFoldDB" id="A0AAQ3KE27"/>
<dbReference type="PANTHER" id="PTHR33057:SF151">
    <property type="entry name" value="TRANSCRIPTION REPRESSOR OFP1"/>
    <property type="match status" value="1"/>
</dbReference>
<proteinExistence type="predicted"/>
<keyword evidence="10" id="KW-1185">Reference proteome</keyword>
<feature type="region of interest" description="Disordered" evidence="7">
    <location>
        <begin position="111"/>
        <end position="152"/>
    </location>
</feature>
<dbReference type="Pfam" id="PF13724">
    <property type="entry name" value="DNA_binding_2"/>
    <property type="match status" value="1"/>
</dbReference>